<dbReference type="Pfam" id="PF13489">
    <property type="entry name" value="Methyltransf_23"/>
    <property type="match status" value="1"/>
</dbReference>
<dbReference type="RefSeq" id="WP_187293582.1">
    <property type="nucleotide sequence ID" value="NZ_BANI01000161.1"/>
</dbReference>
<accession>A0A0D6Q1K5</accession>
<protein>
    <submittedName>
        <fullName evidence="1">Uncharacterized protein</fullName>
    </submittedName>
</protein>
<gene>
    <name evidence="1" type="ORF">Geu3261_0185_004</name>
</gene>
<dbReference type="AlphaFoldDB" id="A0A0D6Q1K5"/>
<organism evidence="1 2">
    <name type="scientific">Komagataeibacter europaeus NBRC 3261</name>
    <dbReference type="NCBI Taxonomy" id="1234669"/>
    <lineage>
        <taxon>Bacteria</taxon>
        <taxon>Pseudomonadati</taxon>
        <taxon>Pseudomonadota</taxon>
        <taxon>Alphaproteobacteria</taxon>
        <taxon>Acetobacterales</taxon>
        <taxon>Acetobacteraceae</taxon>
        <taxon>Komagataeibacter</taxon>
    </lineage>
</organism>
<evidence type="ECO:0000313" key="2">
    <source>
        <dbReference type="Proteomes" id="UP000032675"/>
    </source>
</evidence>
<dbReference type="EMBL" id="BANI01000161">
    <property type="protein sequence ID" value="GAN97452.1"/>
    <property type="molecule type" value="Genomic_DNA"/>
</dbReference>
<dbReference type="SUPFAM" id="SSF53335">
    <property type="entry name" value="S-adenosyl-L-methionine-dependent methyltransferases"/>
    <property type="match status" value="1"/>
</dbReference>
<proteinExistence type="predicted"/>
<dbReference type="Gene3D" id="3.40.50.150">
    <property type="entry name" value="Vaccinia Virus protein VP39"/>
    <property type="match status" value="1"/>
</dbReference>
<reference evidence="1 2" key="1">
    <citation type="submission" date="2012-11" db="EMBL/GenBank/DDBJ databases">
        <title>Whole genome sequence of Gluconacetobacter europaeus NBRC3261.</title>
        <authorList>
            <person name="Azuma Y."/>
            <person name="Higashiura N."/>
            <person name="Hirakawa H."/>
            <person name="Matsushita K."/>
        </authorList>
    </citation>
    <scope>NUCLEOTIDE SEQUENCE [LARGE SCALE GENOMIC DNA]</scope>
    <source>
        <strain evidence="1 2">NBRC 3261</strain>
    </source>
</reference>
<name>A0A0D6Q1K5_KOMEU</name>
<evidence type="ECO:0000313" key="1">
    <source>
        <dbReference type="EMBL" id="GAN97452.1"/>
    </source>
</evidence>
<comment type="caution">
    <text evidence="1">The sequence shown here is derived from an EMBL/GenBank/DDBJ whole genome shotgun (WGS) entry which is preliminary data.</text>
</comment>
<dbReference type="InterPro" id="IPR029063">
    <property type="entry name" value="SAM-dependent_MTases_sf"/>
</dbReference>
<dbReference type="Proteomes" id="UP000032675">
    <property type="component" value="Unassembled WGS sequence"/>
</dbReference>
<sequence length="325" mass="37572">MNKQLATTQDQQNHLEYVLQSYFPSRTEFVALRNELSDTQKRIELLETQNSADEIKKRLSALPSLKNTSPQDRKCKICGSKSPFFDVVDFNKYCGQHLRYISDISGIEVSYFKCESCDFLFTDFCDHWTKEDFKSFIYNNDYIIVDPEYLEIRPAYTADNMAALLAGYENLRIIDYGSGSGGFSKEMIKRGFSQVKNYDPFSSPTLPDGRFNVTCLFEVIEHSPTPIDTLKSILTDILSPSGIIILTQTVQPENIDEIRGSWWYIGPRNGHISTYSEQTFNIICKILDMKYYKLRDGYYVFYPIYSTIEGELLNFVRNTDPSYNV</sequence>